<dbReference type="EMBL" id="KY971610">
    <property type="protein sequence ID" value="ASD52101.1"/>
    <property type="molecule type" value="Genomic_DNA"/>
</dbReference>
<protein>
    <submittedName>
        <fullName evidence="1">Baseplate hub subunit</fullName>
    </submittedName>
</protein>
<evidence type="ECO:0000313" key="1">
    <source>
        <dbReference type="EMBL" id="ASD52101.1"/>
    </source>
</evidence>
<name>A0A2U7NF54_9CAUD</name>
<dbReference type="Proteomes" id="UP000247773">
    <property type="component" value="Genome"/>
</dbReference>
<reference evidence="1 2" key="1">
    <citation type="submission" date="2017-04" db="EMBL/GenBank/DDBJ databases">
        <title>Isolation of lytic bacteriophages infecting Pseudomonas strains for biocontrol of fish and shrimp spoilage during chilled storage.</title>
        <authorList>
            <person name="Yang Z."/>
            <person name="Tao X."/>
            <person name="Gao L."/>
            <person name="Rao S."/>
        </authorList>
    </citation>
    <scope>NUCLEOTIDE SEQUENCE [LARGE SCALE GENOMIC DNA]</scope>
</reference>
<evidence type="ECO:0000313" key="2">
    <source>
        <dbReference type="Proteomes" id="UP000247773"/>
    </source>
</evidence>
<organism evidence="1 2">
    <name type="scientific">Pseudomonas phage PspYZU05</name>
    <dbReference type="NCBI Taxonomy" id="1983556"/>
    <lineage>
        <taxon>Viruses</taxon>
        <taxon>Duplodnaviria</taxon>
        <taxon>Heunggongvirae</taxon>
        <taxon>Uroviricota</taxon>
        <taxon>Caudoviricetes</taxon>
        <taxon>Pantevenvirales</taxon>
        <taxon>Straboviridae</taxon>
        <taxon>Jiangsuvirus</taxon>
        <taxon>Jiangsuvirus pspyzu05</taxon>
    </lineage>
</organism>
<proteinExistence type="predicted"/>
<dbReference type="Pfam" id="PF12322">
    <property type="entry name" value="T4_baseplate"/>
    <property type="match status" value="1"/>
</dbReference>
<sequence length="184" mass="21027">MKPFSLRTYKDLLKAKAAGDMEFEKAISALVPNMPKHKAEVYLIKLWNLSLAPEPMVKMTCACGQEHYVKPNFNNVQHEDESELVYPLGNFKLVLRYPTLLESKNKIDMVLNCIDYLDTNGQSLKMSELSEEEQDHFCSLISEQDIDNISELLLKPKVVLGTPVKCCQPLVHVISGFKEFFKLM</sequence>
<keyword evidence="2" id="KW-1185">Reference proteome</keyword>
<dbReference type="InterPro" id="IPR024364">
    <property type="entry name" value="Baseplate_phage_T4-like"/>
</dbReference>
<accession>A0A2U7NF54</accession>
<gene>
    <name evidence="1" type="ORF">PspYZU05_149</name>
</gene>